<organism evidence="1 2">
    <name type="scientific">Clostridium hominis</name>
    <dbReference type="NCBI Taxonomy" id="2763036"/>
    <lineage>
        <taxon>Bacteria</taxon>
        <taxon>Bacillati</taxon>
        <taxon>Bacillota</taxon>
        <taxon>Clostridia</taxon>
        <taxon>Eubacteriales</taxon>
        <taxon>Clostridiaceae</taxon>
        <taxon>Clostridium</taxon>
    </lineage>
</organism>
<sequence length="71" mass="8255">MKEYIGYLCIRCKKEFVLLNEEVQASVSKDKYIACPYCSGKKVKKIKETDSIRECMSSRSYKRVNGAIHQK</sequence>
<comment type="caution">
    <text evidence="1">The sequence shown here is derived from an EMBL/GenBank/DDBJ whole genome shotgun (WGS) entry which is preliminary data.</text>
</comment>
<name>A0ABR7D8F2_9CLOT</name>
<accession>A0ABR7D8F2</accession>
<keyword evidence="2" id="KW-1185">Reference proteome</keyword>
<evidence type="ECO:0000313" key="1">
    <source>
        <dbReference type="EMBL" id="MBC5627592.1"/>
    </source>
</evidence>
<protein>
    <recommendedName>
        <fullName evidence="3">Zinc ribbon domain-containing protein</fullName>
    </recommendedName>
</protein>
<reference evidence="1 2" key="1">
    <citation type="submission" date="2020-08" db="EMBL/GenBank/DDBJ databases">
        <title>Genome public.</title>
        <authorList>
            <person name="Liu C."/>
            <person name="Sun Q."/>
        </authorList>
    </citation>
    <scope>NUCLEOTIDE SEQUENCE [LARGE SCALE GENOMIC DNA]</scope>
    <source>
        <strain evidence="1 2">NSJ-6</strain>
    </source>
</reference>
<dbReference type="RefSeq" id="WP_186859139.1">
    <property type="nucleotide sequence ID" value="NZ_JACOOO010000001.1"/>
</dbReference>
<evidence type="ECO:0008006" key="3">
    <source>
        <dbReference type="Google" id="ProtNLM"/>
    </source>
</evidence>
<dbReference type="EMBL" id="JACOOO010000001">
    <property type="protein sequence ID" value="MBC5627592.1"/>
    <property type="molecule type" value="Genomic_DNA"/>
</dbReference>
<gene>
    <name evidence="1" type="ORF">H8S20_01650</name>
</gene>
<proteinExistence type="predicted"/>
<evidence type="ECO:0000313" key="2">
    <source>
        <dbReference type="Proteomes" id="UP000596929"/>
    </source>
</evidence>
<dbReference type="Proteomes" id="UP000596929">
    <property type="component" value="Unassembled WGS sequence"/>
</dbReference>